<dbReference type="OrthoDB" id="9796019at2"/>
<dbReference type="EMBL" id="CP041692">
    <property type="protein sequence ID" value="QDP96126.1"/>
    <property type="molecule type" value="Genomic_DNA"/>
</dbReference>
<organism evidence="7 8">
    <name type="scientific">Microlunatus elymi</name>
    <dbReference type="NCBI Taxonomy" id="2596828"/>
    <lineage>
        <taxon>Bacteria</taxon>
        <taxon>Bacillati</taxon>
        <taxon>Actinomycetota</taxon>
        <taxon>Actinomycetes</taxon>
        <taxon>Propionibacteriales</taxon>
        <taxon>Propionibacteriaceae</taxon>
        <taxon>Microlunatus</taxon>
    </lineage>
</organism>
<dbReference type="InterPro" id="IPR001647">
    <property type="entry name" value="HTH_TetR"/>
</dbReference>
<evidence type="ECO:0000259" key="6">
    <source>
        <dbReference type="PROSITE" id="PS50977"/>
    </source>
</evidence>
<dbReference type="GO" id="GO:0000976">
    <property type="term" value="F:transcription cis-regulatory region binding"/>
    <property type="evidence" value="ECO:0007669"/>
    <property type="project" value="TreeGrafter"/>
</dbReference>
<reference evidence="7 8" key="1">
    <citation type="submission" date="2019-07" db="EMBL/GenBank/DDBJ databases">
        <title>Microlunatus dokdonensis sp. nov. isolated from the rhizospheric soil of the wild plant Elymus tsukushiensis.</title>
        <authorList>
            <person name="Ghim S.-Y."/>
            <person name="Hwang Y.-J."/>
            <person name="Son J.-S."/>
            <person name="Shin J.-H."/>
        </authorList>
    </citation>
    <scope>NUCLEOTIDE SEQUENCE [LARGE SCALE GENOMIC DNA]</scope>
    <source>
        <strain evidence="7 8">KUDC0627</strain>
    </source>
</reference>
<dbReference type="PROSITE" id="PS50977">
    <property type="entry name" value="HTH_TETR_2"/>
    <property type="match status" value="1"/>
</dbReference>
<dbReference type="Gene3D" id="1.10.357.10">
    <property type="entry name" value="Tetracycline Repressor, domain 2"/>
    <property type="match status" value="1"/>
</dbReference>
<keyword evidence="2 4" id="KW-0238">DNA-binding</keyword>
<dbReference type="Gene3D" id="1.10.10.60">
    <property type="entry name" value="Homeodomain-like"/>
    <property type="match status" value="1"/>
</dbReference>
<dbReference type="SUPFAM" id="SSF48498">
    <property type="entry name" value="Tetracyclin repressor-like, C-terminal domain"/>
    <property type="match status" value="1"/>
</dbReference>
<dbReference type="PANTHER" id="PTHR30055:SF148">
    <property type="entry name" value="TETR-FAMILY TRANSCRIPTIONAL REGULATOR"/>
    <property type="match status" value="1"/>
</dbReference>
<dbReference type="Pfam" id="PF00440">
    <property type="entry name" value="TetR_N"/>
    <property type="match status" value="1"/>
</dbReference>
<dbReference type="KEGG" id="mik:FOE78_09635"/>
<feature type="region of interest" description="Disordered" evidence="5">
    <location>
        <begin position="1"/>
        <end position="36"/>
    </location>
</feature>
<feature type="DNA-binding region" description="H-T-H motif" evidence="4">
    <location>
        <begin position="57"/>
        <end position="76"/>
    </location>
</feature>
<dbReference type="InterPro" id="IPR009057">
    <property type="entry name" value="Homeodomain-like_sf"/>
</dbReference>
<keyword evidence="3" id="KW-0804">Transcription</keyword>
<keyword evidence="8" id="KW-1185">Reference proteome</keyword>
<evidence type="ECO:0000313" key="8">
    <source>
        <dbReference type="Proteomes" id="UP000319263"/>
    </source>
</evidence>
<dbReference type="AlphaFoldDB" id="A0A516PY81"/>
<accession>A0A516PY81</accession>
<dbReference type="PANTHER" id="PTHR30055">
    <property type="entry name" value="HTH-TYPE TRANSCRIPTIONAL REGULATOR RUTR"/>
    <property type="match status" value="1"/>
</dbReference>
<evidence type="ECO:0000256" key="5">
    <source>
        <dbReference type="SAM" id="MobiDB-lite"/>
    </source>
</evidence>
<proteinExistence type="predicted"/>
<dbReference type="InterPro" id="IPR050109">
    <property type="entry name" value="HTH-type_TetR-like_transc_reg"/>
</dbReference>
<evidence type="ECO:0000256" key="4">
    <source>
        <dbReference type="PROSITE-ProRule" id="PRU00335"/>
    </source>
</evidence>
<dbReference type="SUPFAM" id="SSF46689">
    <property type="entry name" value="Homeodomain-like"/>
    <property type="match status" value="1"/>
</dbReference>
<dbReference type="Proteomes" id="UP000319263">
    <property type="component" value="Chromosome"/>
</dbReference>
<protein>
    <submittedName>
        <fullName evidence="7">TetR/AcrR family transcriptional regulator</fullName>
    </submittedName>
</protein>
<dbReference type="GO" id="GO:0003700">
    <property type="term" value="F:DNA-binding transcription factor activity"/>
    <property type="evidence" value="ECO:0007669"/>
    <property type="project" value="TreeGrafter"/>
</dbReference>
<gene>
    <name evidence="7" type="ORF">FOE78_09635</name>
</gene>
<feature type="domain" description="HTH tetR-type" evidence="6">
    <location>
        <begin position="34"/>
        <end position="94"/>
    </location>
</feature>
<dbReference type="InterPro" id="IPR036271">
    <property type="entry name" value="Tet_transcr_reg_TetR-rel_C_sf"/>
</dbReference>
<keyword evidence="1" id="KW-0805">Transcription regulation</keyword>
<name>A0A516PY81_9ACTN</name>
<evidence type="ECO:0000256" key="3">
    <source>
        <dbReference type="ARBA" id="ARBA00023163"/>
    </source>
</evidence>
<evidence type="ECO:0000313" key="7">
    <source>
        <dbReference type="EMBL" id="QDP96126.1"/>
    </source>
</evidence>
<evidence type="ECO:0000256" key="1">
    <source>
        <dbReference type="ARBA" id="ARBA00023015"/>
    </source>
</evidence>
<sequence>MATRNSSGTEPAEPADSPQPPDAPRRGPGRPRSDRTRHAVLAAAVALVNDGGLAALSMSAIAARARVSRATLYKWWSSPGAIALDGLVQRTHHTIEHDDRTPAGQAIADQMLALITLFTEDRTTAAAIRAVTARAESDPQLARDLREHWHRPRRAAAAAIFQRGIEAGEVSADLDVEAAIDMLFAPIYHRLLVDHLPLNAALVDQLLAMFNGFTRVVRR</sequence>
<dbReference type="InterPro" id="IPR011075">
    <property type="entry name" value="TetR_C"/>
</dbReference>
<evidence type="ECO:0000256" key="2">
    <source>
        <dbReference type="ARBA" id="ARBA00023125"/>
    </source>
</evidence>
<dbReference type="Pfam" id="PF16859">
    <property type="entry name" value="TetR_C_11"/>
    <property type="match status" value="1"/>
</dbReference>